<dbReference type="Proteomes" id="UP000249890">
    <property type="component" value="Chromosome"/>
</dbReference>
<evidence type="ECO:0000313" key="1">
    <source>
        <dbReference type="EMBL" id="ASA22649.1"/>
    </source>
</evidence>
<name>A0A2Z2KJY6_9BACL</name>
<dbReference type="RefSeq" id="WP_087916647.1">
    <property type="nucleotide sequence ID" value="NZ_CP021780.1"/>
</dbReference>
<gene>
    <name evidence="1" type="ORF">B9T62_18755</name>
</gene>
<dbReference type="EMBL" id="CP021780">
    <property type="protein sequence ID" value="ASA22649.1"/>
    <property type="molecule type" value="Genomic_DNA"/>
</dbReference>
<dbReference type="AlphaFoldDB" id="A0A2Z2KJY6"/>
<proteinExistence type="predicted"/>
<sequence>MGDTYSLAVPSDKKTYYLGTISSAIRCLPLLLEDKCIDKEVILFYDGGFRSDKYDGADEFGPAGTAGFFGEMYDSYPISKGEWVEKNMLDGDEFFNLMHQCTSVTSLIYLGEKKFEMNV</sequence>
<dbReference type="KEGG" id="pdh:B9T62_18755"/>
<evidence type="ECO:0000313" key="2">
    <source>
        <dbReference type="Proteomes" id="UP000249890"/>
    </source>
</evidence>
<reference evidence="1 2" key="1">
    <citation type="submission" date="2017-06" db="EMBL/GenBank/DDBJ databases">
        <title>Complete genome sequence of Paenibacillus donghaensis KCTC 13049T isolated from East Sea sediment, South Korea.</title>
        <authorList>
            <person name="Jung B.K."/>
            <person name="Hong S.-J."/>
            <person name="Shin J.-H."/>
        </authorList>
    </citation>
    <scope>NUCLEOTIDE SEQUENCE [LARGE SCALE GENOMIC DNA]</scope>
    <source>
        <strain evidence="1 2">KCTC 13049</strain>
    </source>
</reference>
<protein>
    <submittedName>
        <fullName evidence="1">Uncharacterized protein</fullName>
    </submittedName>
</protein>
<organism evidence="1 2">
    <name type="scientific">Paenibacillus donghaensis</name>
    <dbReference type="NCBI Taxonomy" id="414771"/>
    <lineage>
        <taxon>Bacteria</taxon>
        <taxon>Bacillati</taxon>
        <taxon>Bacillota</taxon>
        <taxon>Bacilli</taxon>
        <taxon>Bacillales</taxon>
        <taxon>Paenibacillaceae</taxon>
        <taxon>Paenibacillus</taxon>
    </lineage>
</organism>
<accession>A0A2Z2KJY6</accession>
<keyword evidence="2" id="KW-1185">Reference proteome</keyword>